<evidence type="ECO:0000259" key="2">
    <source>
        <dbReference type="Pfam" id="PF00795"/>
    </source>
</evidence>
<comment type="caution">
    <text evidence="3">The sequence shown here is derived from an EMBL/GenBank/DDBJ whole genome shotgun (WGS) entry which is preliminary data.</text>
</comment>
<dbReference type="GO" id="GO:0016787">
    <property type="term" value="F:hydrolase activity"/>
    <property type="evidence" value="ECO:0007669"/>
    <property type="project" value="UniProtKB-KW"/>
</dbReference>
<dbReference type="Gene3D" id="3.60.110.10">
    <property type="entry name" value="Carbon-nitrogen hydrolase"/>
    <property type="match status" value="1"/>
</dbReference>
<dbReference type="SUPFAM" id="SSF56317">
    <property type="entry name" value="Carbon-nitrogen hydrolase"/>
    <property type="match status" value="1"/>
</dbReference>
<dbReference type="RefSeq" id="WP_305102519.1">
    <property type="nucleotide sequence ID" value="NZ_JAUTWS010000003.1"/>
</dbReference>
<dbReference type="InterPro" id="IPR003010">
    <property type="entry name" value="C-N_Hydrolase"/>
</dbReference>
<feature type="domain" description="CN hydrolase" evidence="2">
    <location>
        <begin position="44"/>
        <end position="101"/>
    </location>
</feature>
<proteinExistence type="predicted"/>
<dbReference type="Proteomes" id="UP001243009">
    <property type="component" value="Unassembled WGS sequence"/>
</dbReference>
<dbReference type="Pfam" id="PF00795">
    <property type="entry name" value="CN_hydrolase"/>
    <property type="match status" value="1"/>
</dbReference>
<keyword evidence="3" id="KW-0378">Hydrolase</keyword>
<protein>
    <submittedName>
        <fullName evidence="3">Nitrilase-related carbon-nitrogen hydrolase</fullName>
    </submittedName>
</protein>
<feature type="region of interest" description="Disordered" evidence="1">
    <location>
        <begin position="1"/>
        <end position="26"/>
    </location>
</feature>
<sequence length="149" mass="15325">MWSATRRSPRSCATGQSGRGSSCAPRSAAASAARVGRWRGRCRAAEASARLAVLPEYRDDPGPDARALDAAEPIPGPFTAALAEGARRLGLWVLAGSAHARGAEAAGPPRPSIGSRRASWLTARMRCAASGAAFASSPPRRAHPRAGTA</sequence>
<gene>
    <name evidence="3" type="ORF">Q7A36_04780</name>
</gene>
<dbReference type="EMBL" id="JAUTWS010000003">
    <property type="protein sequence ID" value="MDO9707651.1"/>
    <property type="molecule type" value="Genomic_DNA"/>
</dbReference>
<reference evidence="3 4" key="1">
    <citation type="submission" date="2023-08" db="EMBL/GenBank/DDBJ databases">
        <title>The draft genome sequence of Paracraurococcus sp. LOR1-02.</title>
        <authorList>
            <person name="Kingkaew E."/>
            <person name="Tanasupawat S."/>
        </authorList>
    </citation>
    <scope>NUCLEOTIDE SEQUENCE [LARGE SCALE GENOMIC DNA]</scope>
    <source>
        <strain evidence="3 4">LOR1-02</strain>
    </source>
</reference>
<dbReference type="InterPro" id="IPR036526">
    <property type="entry name" value="C-N_Hydrolase_sf"/>
</dbReference>
<name>A0ABT9DUS4_9PROT</name>
<evidence type="ECO:0000313" key="3">
    <source>
        <dbReference type="EMBL" id="MDO9707651.1"/>
    </source>
</evidence>
<keyword evidence="4" id="KW-1185">Reference proteome</keyword>
<organism evidence="3 4">
    <name type="scientific">Paracraurococcus lichenis</name>
    <dbReference type="NCBI Taxonomy" id="3064888"/>
    <lineage>
        <taxon>Bacteria</taxon>
        <taxon>Pseudomonadati</taxon>
        <taxon>Pseudomonadota</taxon>
        <taxon>Alphaproteobacteria</taxon>
        <taxon>Acetobacterales</taxon>
        <taxon>Roseomonadaceae</taxon>
        <taxon>Paracraurococcus</taxon>
    </lineage>
</organism>
<accession>A0ABT9DUS4</accession>
<evidence type="ECO:0000256" key="1">
    <source>
        <dbReference type="SAM" id="MobiDB-lite"/>
    </source>
</evidence>
<evidence type="ECO:0000313" key="4">
    <source>
        <dbReference type="Proteomes" id="UP001243009"/>
    </source>
</evidence>